<evidence type="ECO:0000313" key="2">
    <source>
        <dbReference type="EMBL" id="POV96456.1"/>
    </source>
</evidence>
<organism evidence="2 3">
    <name type="scientific">Puccinia striiformis</name>
    <dbReference type="NCBI Taxonomy" id="27350"/>
    <lineage>
        <taxon>Eukaryota</taxon>
        <taxon>Fungi</taxon>
        <taxon>Dikarya</taxon>
        <taxon>Basidiomycota</taxon>
        <taxon>Pucciniomycotina</taxon>
        <taxon>Pucciniomycetes</taxon>
        <taxon>Pucciniales</taxon>
        <taxon>Pucciniaceae</taxon>
        <taxon>Puccinia</taxon>
    </lineage>
</organism>
<sequence>MSLLSSVRAREDTKQIVSGRAGLCLERSRCNQRSKESRSVRLPQPSERTKPASPTKAMREIFTPIARESNFPQGNNHFRSPLSGVRSRMPILTFTRPLLQQVRRLLVLRQRRYHRTAIERLTQHPVHLSTSSKPISTT</sequence>
<dbReference type="EMBL" id="PKSM01000369">
    <property type="protein sequence ID" value="POV96456.1"/>
    <property type="molecule type" value="Genomic_DNA"/>
</dbReference>
<protein>
    <submittedName>
        <fullName evidence="2">Uncharacterized protein</fullName>
    </submittedName>
</protein>
<keyword evidence="3" id="KW-1185">Reference proteome</keyword>
<proteinExistence type="predicted"/>
<dbReference type="Proteomes" id="UP000238274">
    <property type="component" value="Unassembled WGS sequence"/>
</dbReference>
<dbReference type="VEuPathDB" id="FungiDB:PSTT_09236"/>
<reference evidence="2 3" key="1">
    <citation type="submission" date="2017-12" db="EMBL/GenBank/DDBJ databases">
        <title>Gene loss provides genomic basis for host adaptation in cereal stripe rust fungi.</title>
        <authorList>
            <person name="Xia C."/>
        </authorList>
    </citation>
    <scope>NUCLEOTIDE SEQUENCE [LARGE SCALE GENOMIC DNA]</scope>
    <source>
        <strain evidence="2 3">93TX-2</strain>
    </source>
</reference>
<feature type="region of interest" description="Disordered" evidence="1">
    <location>
        <begin position="29"/>
        <end position="57"/>
    </location>
</feature>
<comment type="caution">
    <text evidence="2">The sequence shown here is derived from an EMBL/GenBank/DDBJ whole genome shotgun (WGS) entry which is preliminary data.</text>
</comment>
<reference evidence="3" key="3">
    <citation type="journal article" date="2018" name="Mol. Plant Microbe Interact.">
        <title>Genome sequence resources for the wheat stripe rust pathogen (Puccinia striiformis f. sp. tritici) and the barley stripe rust pathogen (Puccinia striiformis f. sp. hordei).</title>
        <authorList>
            <person name="Xia C."/>
            <person name="Wang M."/>
            <person name="Yin C."/>
            <person name="Cornejo O.E."/>
            <person name="Hulbert S.H."/>
            <person name="Chen X."/>
        </authorList>
    </citation>
    <scope>NUCLEOTIDE SEQUENCE [LARGE SCALE GENOMIC DNA]</scope>
    <source>
        <strain evidence="3">93TX-2</strain>
    </source>
</reference>
<dbReference type="AlphaFoldDB" id="A0A2S4UGW0"/>
<evidence type="ECO:0000256" key="1">
    <source>
        <dbReference type="SAM" id="MobiDB-lite"/>
    </source>
</evidence>
<accession>A0A2S4UGW0</accession>
<dbReference type="VEuPathDB" id="FungiDB:PSHT_15122"/>
<evidence type="ECO:0000313" key="3">
    <source>
        <dbReference type="Proteomes" id="UP000238274"/>
    </source>
</evidence>
<name>A0A2S4UGW0_9BASI</name>
<feature type="compositionally biased region" description="Basic and acidic residues" evidence="1">
    <location>
        <begin position="29"/>
        <end position="39"/>
    </location>
</feature>
<gene>
    <name evidence="2" type="ORF">PSHT_15122</name>
</gene>
<reference evidence="3" key="2">
    <citation type="journal article" date="2018" name="BMC Genomics">
        <title>Genomic insights into host adaptation between the wheat stripe rust pathogen (Puccinia striiformis f. sp. tritici) and the barley stripe rust pathogen (Puccinia striiformis f. sp. hordei).</title>
        <authorList>
            <person name="Xia C."/>
            <person name="Wang M."/>
            <person name="Yin C."/>
            <person name="Cornejo O.E."/>
            <person name="Hulbert S.H."/>
            <person name="Chen X."/>
        </authorList>
    </citation>
    <scope>NUCLEOTIDE SEQUENCE [LARGE SCALE GENOMIC DNA]</scope>
    <source>
        <strain evidence="3">93TX-2</strain>
    </source>
</reference>